<dbReference type="Proteomes" id="UP000261166">
    <property type="component" value="Unassembled WGS sequence"/>
</dbReference>
<gene>
    <name evidence="2" type="ORF">DWY69_15730</name>
    <name evidence="1" type="ORF">DXC51_24250</name>
</gene>
<dbReference type="GO" id="GO:0071453">
    <property type="term" value="P:cellular response to oxygen levels"/>
    <property type="evidence" value="ECO:0007669"/>
    <property type="project" value="TreeGrafter"/>
</dbReference>
<dbReference type="SUPFAM" id="SSF110849">
    <property type="entry name" value="ParB/Sulfiredoxin"/>
    <property type="match status" value="1"/>
</dbReference>
<dbReference type="EMBL" id="QVLV01000025">
    <property type="protein sequence ID" value="RGE56467.1"/>
    <property type="molecule type" value="Genomic_DNA"/>
</dbReference>
<dbReference type="Proteomes" id="UP000260812">
    <property type="component" value="Unassembled WGS sequence"/>
</dbReference>
<dbReference type="AlphaFoldDB" id="A0A3E3HXB9"/>
<dbReference type="OrthoDB" id="4536617at2"/>
<dbReference type="PANTHER" id="PTHR30083:SF1">
    <property type="entry name" value="TRANSCRIPTIONAL REGULATOR"/>
    <property type="match status" value="1"/>
</dbReference>
<protein>
    <submittedName>
        <fullName evidence="1">Uncharacterized protein</fullName>
    </submittedName>
</protein>
<dbReference type="RefSeq" id="WP_117531074.1">
    <property type="nucleotide sequence ID" value="NZ_JBKUNB010000017.1"/>
</dbReference>
<evidence type="ECO:0000313" key="1">
    <source>
        <dbReference type="EMBL" id="RGE56467.1"/>
    </source>
</evidence>
<dbReference type="PANTHER" id="PTHR30083">
    <property type="entry name" value="TRANSCRIPTIONAL REGULATOR-RELATED"/>
    <property type="match status" value="1"/>
</dbReference>
<name>A0A3E3HXB9_9FIRM</name>
<accession>A0A3E3HXB9</accession>
<dbReference type="EMBL" id="QVLU01000014">
    <property type="protein sequence ID" value="RGE70668.1"/>
    <property type="molecule type" value="Genomic_DNA"/>
</dbReference>
<comment type="caution">
    <text evidence="1">The sequence shown here is derived from an EMBL/GenBank/DDBJ whole genome shotgun (WGS) entry which is preliminary data.</text>
</comment>
<evidence type="ECO:0000313" key="2">
    <source>
        <dbReference type="EMBL" id="RGE70668.1"/>
    </source>
</evidence>
<reference evidence="1 4" key="1">
    <citation type="submission" date="2018-08" db="EMBL/GenBank/DDBJ databases">
        <title>A genome reference for cultivated species of the human gut microbiota.</title>
        <authorList>
            <person name="Zou Y."/>
            <person name="Xue W."/>
            <person name="Luo G."/>
        </authorList>
    </citation>
    <scope>NUCLEOTIDE SEQUENCE [LARGE SCALE GENOMIC DNA]</scope>
    <source>
        <strain evidence="2 4">AF26-4BH</strain>
        <strain evidence="1">TF05-5AC</strain>
    </source>
</reference>
<dbReference type="GeneID" id="97989878"/>
<evidence type="ECO:0000313" key="3">
    <source>
        <dbReference type="Proteomes" id="UP000260812"/>
    </source>
</evidence>
<proteinExistence type="predicted"/>
<keyword evidence="3" id="KW-1185">Reference proteome</keyword>
<dbReference type="Gene3D" id="3.90.1530.10">
    <property type="entry name" value="Conserved hypothetical protein from pyrococcus furiosus pfu- 392566-001, ParB domain"/>
    <property type="match status" value="1"/>
</dbReference>
<dbReference type="InterPro" id="IPR036086">
    <property type="entry name" value="ParB/Sulfiredoxin_sf"/>
</dbReference>
<dbReference type="CDD" id="cd16397">
    <property type="entry name" value="IbrB_like"/>
    <property type="match status" value="1"/>
</dbReference>
<sequence length="215" mass="25184">MDLNQLIDELQEYITSIDDFSEKVEAINKIRKGISQVSPFQEEPTDCVLWVRQENVQANEYNPNHVASPEMTLLHTSIREDGYTMPIVTYDMRNGSREIVDGFHRNRVAREYPDIQQRVHGYLPVTTLNKPLDQRIAATIRHNRARGTHGIRPMSAIVMDLTRSGWTDERICQELGMDLDEVIRLKQITGLKEAFMNHEFSRSWEEFEKKYYPEE</sequence>
<evidence type="ECO:0000313" key="4">
    <source>
        <dbReference type="Proteomes" id="UP000261166"/>
    </source>
</evidence>
<organism evidence="1 3">
    <name type="scientific">Eisenbergiella massiliensis</name>
    <dbReference type="NCBI Taxonomy" id="1720294"/>
    <lineage>
        <taxon>Bacteria</taxon>
        <taxon>Bacillati</taxon>
        <taxon>Bacillota</taxon>
        <taxon>Clostridia</taxon>
        <taxon>Lachnospirales</taxon>
        <taxon>Lachnospiraceae</taxon>
        <taxon>Eisenbergiella</taxon>
    </lineage>
</organism>